<dbReference type="InParanoid" id="G0QZE1"/>
<name>G0QZE1_ICHMU</name>
<proteinExistence type="predicted"/>
<dbReference type="AlphaFoldDB" id="G0QZE1"/>
<dbReference type="EMBL" id="GL984145">
    <property type="protein sequence ID" value="EGR29410.1"/>
    <property type="molecule type" value="Genomic_DNA"/>
</dbReference>
<dbReference type="GeneID" id="14905512"/>
<dbReference type="Proteomes" id="UP000008983">
    <property type="component" value="Unassembled WGS sequence"/>
</dbReference>
<organism evidence="1 2">
    <name type="scientific">Ichthyophthirius multifiliis</name>
    <name type="common">White spot disease agent</name>
    <name type="synonym">Ich</name>
    <dbReference type="NCBI Taxonomy" id="5932"/>
    <lineage>
        <taxon>Eukaryota</taxon>
        <taxon>Sar</taxon>
        <taxon>Alveolata</taxon>
        <taxon>Ciliophora</taxon>
        <taxon>Intramacronucleata</taxon>
        <taxon>Oligohymenophorea</taxon>
        <taxon>Hymenostomatida</taxon>
        <taxon>Ophryoglenina</taxon>
        <taxon>Ichthyophthirius</taxon>
    </lineage>
</organism>
<keyword evidence="2" id="KW-1185">Reference proteome</keyword>
<reference evidence="1 2" key="1">
    <citation type="submission" date="2011-07" db="EMBL/GenBank/DDBJ databases">
        <authorList>
            <person name="Coyne R."/>
            <person name="Brami D."/>
            <person name="Johnson J."/>
            <person name="Hostetler J."/>
            <person name="Hannick L."/>
            <person name="Clark T."/>
            <person name="Cassidy-Hanley D."/>
            <person name="Inman J."/>
        </authorList>
    </citation>
    <scope>NUCLEOTIDE SEQUENCE [LARGE SCALE GENOMIC DNA]</scope>
    <source>
        <strain evidence="1 2">G5</strain>
    </source>
</reference>
<dbReference type="RefSeq" id="XP_004030646.1">
    <property type="nucleotide sequence ID" value="XM_004030598.1"/>
</dbReference>
<evidence type="ECO:0000313" key="1">
    <source>
        <dbReference type="EMBL" id="EGR29410.1"/>
    </source>
</evidence>
<protein>
    <submittedName>
        <fullName evidence="1">Uncharacterized protein</fullName>
    </submittedName>
</protein>
<gene>
    <name evidence="1" type="ORF">IMG5_156030</name>
</gene>
<evidence type="ECO:0000313" key="2">
    <source>
        <dbReference type="Proteomes" id="UP000008983"/>
    </source>
</evidence>
<accession>G0QZE1</accession>
<sequence>MYCQQWLYFIRIQVIERHFSHLNVLLLKISPKKQGSSKLYSKIGSLKKRITDFERQMLSYSIPFFWRISADFVYLKSYSQGEIIVFQYNNFICNYSFSLEGN</sequence>